<dbReference type="Gene3D" id="3.90.1150.10">
    <property type="entry name" value="Aspartate Aminotransferase, domain 1"/>
    <property type="match status" value="1"/>
</dbReference>
<accession>A0AAD1CMA0</accession>
<dbReference type="SUPFAM" id="SSF53383">
    <property type="entry name" value="PLP-dependent transferases"/>
    <property type="match status" value="1"/>
</dbReference>
<dbReference type="EC" id="2.6.1.-" evidence="4"/>
<dbReference type="InterPro" id="IPR015421">
    <property type="entry name" value="PyrdxlP-dep_Trfase_major"/>
</dbReference>
<dbReference type="InterPro" id="IPR015422">
    <property type="entry name" value="PyrdxlP-dep_Trfase_small"/>
</dbReference>
<dbReference type="PROSITE" id="PS00105">
    <property type="entry name" value="AA_TRANSFER_CLASS_1"/>
    <property type="match status" value="1"/>
</dbReference>
<keyword evidence="2 4" id="KW-0032">Aminotransferase</keyword>
<dbReference type="InterPro" id="IPR004838">
    <property type="entry name" value="NHTrfase_class1_PyrdxlP-BS"/>
</dbReference>
<dbReference type="GO" id="GO:0030170">
    <property type="term" value="F:pyridoxal phosphate binding"/>
    <property type="evidence" value="ECO:0007669"/>
    <property type="project" value="InterPro"/>
</dbReference>
<organism evidence="6 7">
    <name type="scientific">Blattabacterium punctulatus CPU2</name>
    <dbReference type="NCBI Taxonomy" id="1457032"/>
    <lineage>
        <taxon>Bacteria</taxon>
        <taxon>Pseudomonadati</taxon>
        <taxon>Bacteroidota</taxon>
        <taxon>Flavobacteriia</taxon>
        <taxon>Flavobacteriales</taxon>
        <taxon>Blattabacteriaceae</taxon>
        <taxon>Blattabacterium</taxon>
    </lineage>
</organism>
<feature type="domain" description="Aminotransferase class I/classII large" evidence="5">
    <location>
        <begin position="32"/>
        <end position="383"/>
    </location>
</feature>
<reference evidence="6 7" key="1">
    <citation type="submission" date="2014-06" db="EMBL/GenBank/DDBJ databases">
        <title>Genome sequence of the intracellular symbiont Blattabacterium cuenoti, strain CPU2 from the wood feeding cockroach Cryptocercus punctulatus.</title>
        <authorList>
            <person name="Kinjo Y."/>
            <person name="Ohkuma M."/>
            <person name="Tokuda G."/>
        </authorList>
    </citation>
    <scope>NUCLEOTIDE SEQUENCE [LARGE SCALE GENOMIC DNA]</scope>
    <source>
        <strain evidence="6 7">CPU2</strain>
    </source>
</reference>
<dbReference type="PANTHER" id="PTHR42832:SF3">
    <property type="entry name" value="L-GLUTAMINE--4-(METHYLSULFANYL)-2-OXOBUTANOATE AMINOTRANSFERASE"/>
    <property type="match status" value="1"/>
</dbReference>
<keyword evidence="3 4" id="KW-0808">Transferase</keyword>
<evidence type="ECO:0000259" key="5">
    <source>
        <dbReference type="Pfam" id="PF00155"/>
    </source>
</evidence>
<evidence type="ECO:0000313" key="6">
    <source>
        <dbReference type="EMBL" id="BBA17782.1"/>
    </source>
</evidence>
<proteinExistence type="inferred from homology"/>
<dbReference type="Proteomes" id="UP000262607">
    <property type="component" value="Chromosome"/>
</dbReference>
<gene>
    <name evidence="6" type="ORF">CPU2_279</name>
</gene>
<dbReference type="InterPro" id="IPR004839">
    <property type="entry name" value="Aminotransferase_I/II_large"/>
</dbReference>
<dbReference type="Gene3D" id="3.40.640.10">
    <property type="entry name" value="Type I PLP-dependent aspartate aminotransferase-like (Major domain)"/>
    <property type="match status" value="1"/>
</dbReference>
<dbReference type="GeneID" id="66556791"/>
<evidence type="ECO:0000256" key="4">
    <source>
        <dbReference type="RuleBase" id="RU000481"/>
    </source>
</evidence>
<dbReference type="PANTHER" id="PTHR42832">
    <property type="entry name" value="AMINO ACID AMINOTRANSFERASE"/>
    <property type="match status" value="1"/>
</dbReference>
<evidence type="ECO:0000313" key="7">
    <source>
        <dbReference type="Proteomes" id="UP000262607"/>
    </source>
</evidence>
<evidence type="ECO:0000256" key="2">
    <source>
        <dbReference type="ARBA" id="ARBA00022576"/>
    </source>
</evidence>
<comment type="cofactor">
    <cofactor evidence="1 4">
        <name>pyridoxal 5'-phosphate</name>
        <dbReference type="ChEBI" id="CHEBI:597326"/>
    </cofactor>
</comment>
<dbReference type="InterPro" id="IPR050881">
    <property type="entry name" value="LL-DAP_aminotransferase"/>
</dbReference>
<dbReference type="RefSeq" id="WP_110548723.1">
    <property type="nucleotide sequence ID" value="NZ_AP014610.1"/>
</dbReference>
<protein>
    <recommendedName>
        <fullName evidence="4">Aminotransferase</fullName>
        <ecNumber evidence="4">2.6.1.-</ecNumber>
    </recommendedName>
</protein>
<name>A0AAD1CMA0_9FLAO</name>
<evidence type="ECO:0000256" key="1">
    <source>
        <dbReference type="ARBA" id="ARBA00001933"/>
    </source>
</evidence>
<comment type="similarity">
    <text evidence="4">Belongs to the class-I pyridoxal-phosphate-dependent aminotransferase family.</text>
</comment>
<dbReference type="Pfam" id="PF00155">
    <property type="entry name" value="Aminotran_1_2"/>
    <property type="match status" value="1"/>
</dbReference>
<dbReference type="EMBL" id="AP014610">
    <property type="protein sequence ID" value="BBA17782.1"/>
    <property type="molecule type" value="Genomic_DNA"/>
</dbReference>
<dbReference type="GO" id="GO:0008483">
    <property type="term" value="F:transaminase activity"/>
    <property type="evidence" value="ECO:0007669"/>
    <property type="project" value="UniProtKB-KW"/>
</dbReference>
<dbReference type="AlphaFoldDB" id="A0AAD1CMA0"/>
<sequence>MIVVAKRIHQISEYFFSEKMKEIQTLKNKGIDIINLGIGNPDILPPYGVIPKMKEASEIKNANTYQSYIGIESLRKSIADWYGNTYKVDVDYQNEVLPLMGSKEGIMDISLSYLNKGNQVLIPNPGYPIYSSISKLLESEVIYYDLYDREDWCPNIKLLENKNLSKVKIMWINYPHMPTGATITFEKLEEIVVFAKKNRILLVHDNPYSLILNNNQRPLSIFNIKGSKDIALELNSLSKSYNMAGWRIGMIIGKHEYIKNILKVKSLINSGMYYPIQIGAIEAMNQNSEWFKKLNLEYLKRKKIILEICDRLYLKYRRKSSGIFVWAKILDLEQNDRKWSDKILKNYHIFITPGSIFGNNGKGYVRLSMCCPVKTLEKAKNRIFS</sequence>
<evidence type="ECO:0000256" key="3">
    <source>
        <dbReference type="ARBA" id="ARBA00022679"/>
    </source>
</evidence>
<dbReference type="CDD" id="cd00609">
    <property type="entry name" value="AAT_like"/>
    <property type="match status" value="1"/>
</dbReference>
<dbReference type="InterPro" id="IPR015424">
    <property type="entry name" value="PyrdxlP-dep_Trfase"/>
</dbReference>